<dbReference type="PANTHER" id="PTHR13085">
    <property type="entry name" value="MICROSOMAL SIGNAL PEPTIDASE 25 KDA SUBUNIT"/>
    <property type="match status" value="1"/>
</dbReference>
<evidence type="ECO:0000256" key="3">
    <source>
        <dbReference type="ARBA" id="ARBA00017057"/>
    </source>
</evidence>
<dbReference type="GO" id="GO:0045047">
    <property type="term" value="P:protein targeting to ER"/>
    <property type="evidence" value="ECO:0007669"/>
    <property type="project" value="EnsemblFungi"/>
</dbReference>
<dbReference type="GO" id="GO:0008233">
    <property type="term" value="F:peptidase activity"/>
    <property type="evidence" value="ECO:0007669"/>
    <property type="project" value="EnsemblFungi"/>
</dbReference>
<keyword evidence="5" id="KW-0256">Endoplasmic reticulum</keyword>
<evidence type="ECO:0000256" key="5">
    <source>
        <dbReference type="ARBA" id="ARBA00022824"/>
    </source>
</evidence>
<dbReference type="eggNOG" id="ENOG502S2C7">
    <property type="taxonomic scope" value="Eukaryota"/>
</dbReference>
<dbReference type="HOGENOM" id="CLU_131066_0_0_1"/>
<proteinExistence type="inferred from homology"/>
<dbReference type="EMBL" id="HE612857">
    <property type="protein sequence ID" value="CCE61853.1"/>
    <property type="molecule type" value="Genomic_DNA"/>
</dbReference>
<protein>
    <recommendedName>
        <fullName evidence="3">Signal peptidase complex subunit 2</fullName>
    </recommendedName>
</protein>
<comment type="function">
    <text evidence="8">Component of the signal peptidase complex (SPC) which catalyzes the cleavage of N-terminal signal sequences from nascent proteins as they are translocated into the lumen of the endoplasmic reticulum. Enhances the enzymatic activity of SPC and facilitates the interactions between different components of the translocation site.</text>
</comment>
<evidence type="ECO:0000256" key="4">
    <source>
        <dbReference type="ARBA" id="ARBA00022692"/>
    </source>
</evidence>
<dbReference type="Pfam" id="PF06703">
    <property type="entry name" value="SPC25"/>
    <property type="match status" value="1"/>
</dbReference>
<dbReference type="OMA" id="TKYDPIY"/>
<dbReference type="AlphaFoldDB" id="G8BPC2"/>
<sequence>MSVTPINVYSIPELRQTLDADISSELNRLNFKEVFTYVDMKLVIGYSIGMVAGTSFIIDKNFDYKETINYQKLLVLFYVILSGAFWWLTNIFQKNVIYTGENVKEECKVVIRSHFENNNPIYILVIEKTNTKTGKVETINANLPVNKVFNEAGYLQKSLYFEWLKDQLEMSAKKDL</sequence>
<dbReference type="STRING" id="1071381.G8BPC2"/>
<keyword evidence="7 9" id="KW-0472">Membrane</keyword>
<dbReference type="GO" id="GO:0006465">
    <property type="term" value="P:signal peptide processing"/>
    <property type="evidence" value="ECO:0007669"/>
    <property type="project" value="EnsemblFungi"/>
</dbReference>
<evidence type="ECO:0000256" key="1">
    <source>
        <dbReference type="ARBA" id="ARBA00004477"/>
    </source>
</evidence>
<name>G8BPC2_TETPH</name>
<keyword evidence="11" id="KW-1185">Reference proteome</keyword>
<keyword evidence="4 9" id="KW-0812">Transmembrane</keyword>
<dbReference type="OrthoDB" id="29558at2759"/>
<feature type="transmembrane region" description="Helical" evidence="9">
    <location>
        <begin position="70"/>
        <end position="88"/>
    </location>
</feature>
<dbReference type="PANTHER" id="PTHR13085:SF0">
    <property type="entry name" value="SIGNAL PEPTIDASE COMPLEX SUBUNIT 2"/>
    <property type="match status" value="1"/>
</dbReference>
<dbReference type="GeneID" id="11535005"/>
<keyword evidence="6 9" id="KW-1133">Transmembrane helix</keyword>
<dbReference type="Proteomes" id="UP000005666">
    <property type="component" value="Chromosome 2"/>
</dbReference>
<dbReference type="InterPro" id="IPR009582">
    <property type="entry name" value="Spc2/SPCS2"/>
</dbReference>
<dbReference type="GO" id="GO:0120236">
    <property type="term" value="P:negative regulation of post-translational protein targeting to membrane, translocation"/>
    <property type="evidence" value="ECO:0007669"/>
    <property type="project" value="EnsemblFungi"/>
</dbReference>
<reference evidence="10 11" key="1">
    <citation type="journal article" date="2011" name="Proc. Natl. Acad. Sci. U.S.A.">
        <title>Evolutionary erosion of yeast sex chromosomes by mating-type switching accidents.</title>
        <authorList>
            <person name="Gordon J.L."/>
            <person name="Armisen D."/>
            <person name="Proux-Wera E."/>
            <person name="Oheigeartaigh S.S."/>
            <person name="Byrne K.P."/>
            <person name="Wolfe K.H."/>
        </authorList>
    </citation>
    <scope>NUCLEOTIDE SEQUENCE [LARGE SCALE GENOMIC DNA]</scope>
    <source>
        <strain evidence="11">ATCC 24235 / CBS 4417 / NBRC 1672 / NRRL Y-8282 / UCD 70-5</strain>
    </source>
</reference>
<dbReference type="KEGG" id="tpf:TPHA_0B01800"/>
<accession>G8BPC2</accession>
<evidence type="ECO:0000313" key="10">
    <source>
        <dbReference type="EMBL" id="CCE61853.1"/>
    </source>
</evidence>
<dbReference type="GO" id="GO:0005787">
    <property type="term" value="C:signal peptidase complex"/>
    <property type="evidence" value="ECO:0007669"/>
    <property type="project" value="EnsemblFungi"/>
</dbReference>
<evidence type="ECO:0000256" key="9">
    <source>
        <dbReference type="SAM" id="Phobius"/>
    </source>
</evidence>
<gene>
    <name evidence="10" type="primary">TPHA0B01800</name>
    <name evidence="10" type="ordered locus">TPHA_0B01800</name>
</gene>
<comment type="similarity">
    <text evidence="2">Belongs to the SPCS2 family.</text>
</comment>
<dbReference type="RefSeq" id="XP_003684287.1">
    <property type="nucleotide sequence ID" value="XM_003684239.1"/>
</dbReference>
<evidence type="ECO:0000256" key="8">
    <source>
        <dbReference type="ARBA" id="ARBA00045608"/>
    </source>
</evidence>
<organism evidence="10 11">
    <name type="scientific">Tetrapisispora phaffii (strain ATCC 24235 / CBS 4417 / NBRC 1672 / NRRL Y-8282 / UCD 70-5)</name>
    <name type="common">Yeast</name>
    <name type="synonym">Fabospora phaffii</name>
    <dbReference type="NCBI Taxonomy" id="1071381"/>
    <lineage>
        <taxon>Eukaryota</taxon>
        <taxon>Fungi</taxon>
        <taxon>Dikarya</taxon>
        <taxon>Ascomycota</taxon>
        <taxon>Saccharomycotina</taxon>
        <taxon>Saccharomycetes</taxon>
        <taxon>Saccharomycetales</taxon>
        <taxon>Saccharomycetaceae</taxon>
        <taxon>Tetrapisispora</taxon>
    </lineage>
</organism>
<evidence type="ECO:0000256" key="2">
    <source>
        <dbReference type="ARBA" id="ARBA00007324"/>
    </source>
</evidence>
<evidence type="ECO:0000256" key="7">
    <source>
        <dbReference type="ARBA" id="ARBA00023136"/>
    </source>
</evidence>
<comment type="subcellular location">
    <subcellularLocation>
        <location evidence="1">Endoplasmic reticulum membrane</location>
        <topology evidence="1">Multi-pass membrane protein</topology>
    </subcellularLocation>
</comment>
<evidence type="ECO:0000256" key="6">
    <source>
        <dbReference type="ARBA" id="ARBA00022989"/>
    </source>
</evidence>
<feature type="transmembrane region" description="Helical" evidence="9">
    <location>
        <begin position="34"/>
        <end position="58"/>
    </location>
</feature>
<evidence type="ECO:0000313" key="11">
    <source>
        <dbReference type="Proteomes" id="UP000005666"/>
    </source>
</evidence>